<dbReference type="Proteomes" id="UP000000763">
    <property type="component" value="Chromosome 6"/>
</dbReference>
<name>Q5Z6D5_ORYSJ</name>
<accession>Q5Z6D5</accession>
<reference evidence="3" key="1">
    <citation type="journal article" date="2005" name="Nature">
        <title>The map-based sequence of the rice genome.</title>
        <authorList>
            <consortium name="International rice genome sequencing project (IRGSP)"/>
            <person name="Matsumoto T."/>
            <person name="Wu J."/>
            <person name="Kanamori H."/>
            <person name="Katayose Y."/>
            <person name="Fujisawa M."/>
            <person name="Namiki N."/>
            <person name="Mizuno H."/>
            <person name="Yamamoto K."/>
            <person name="Antonio B.A."/>
            <person name="Baba T."/>
            <person name="Sakata K."/>
            <person name="Nagamura Y."/>
            <person name="Aoki H."/>
            <person name="Arikawa K."/>
            <person name="Arita K."/>
            <person name="Bito T."/>
            <person name="Chiden Y."/>
            <person name="Fujitsuka N."/>
            <person name="Fukunaka R."/>
            <person name="Hamada M."/>
            <person name="Harada C."/>
            <person name="Hayashi A."/>
            <person name="Hijishita S."/>
            <person name="Honda M."/>
            <person name="Hosokawa S."/>
            <person name="Ichikawa Y."/>
            <person name="Idonuma A."/>
            <person name="Iijima M."/>
            <person name="Ikeda M."/>
            <person name="Ikeno M."/>
            <person name="Ito K."/>
            <person name="Ito S."/>
            <person name="Ito T."/>
            <person name="Ito Y."/>
            <person name="Ito Y."/>
            <person name="Iwabuchi A."/>
            <person name="Kamiya K."/>
            <person name="Karasawa W."/>
            <person name="Kurita K."/>
            <person name="Katagiri S."/>
            <person name="Kikuta A."/>
            <person name="Kobayashi H."/>
            <person name="Kobayashi N."/>
            <person name="Machita K."/>
            <person name="Maehara T."/>
            <person name="Masukawa M."/>
            <person name="Mizubayashi T."/>
            <person name="Mukai Y."/>
            <person name="Nagasaki H."/>
            <person name="Nagata Y."/>
            <person name="Naito S."/>
            <person name="Nakashima M."/>
            <person name="Nakama Y."/>
            <person name="Nakamichi Y."/>
            <person name="Nakamura M."/>
            <person name="Meguro A."/>
            <person name="Negishi M."/>
            <person name="Ohta I."/>
            <person name="Ohta T."/>
            <person name="Okamoto M."/>
            <person name="Ono N."/>
            <person name="Saji S."/>
            <person name="Sakaguchi M."/>
            <person name="Sakai K."/>
            <person name="Shibata M."/>
            <person name="Shimokawa T."/>
            <person name="Song J."/>
            <person name="Takazaki Y."/>
            <person name="Terasawa K."/>
            <person name="Tsugane M."/>
            <person name="Tsuji K."/>
            <person name="Ueda S."/>
            <person name="Waki K."/>
            <person name="Yamagata H."/>
            <person name="Yamamoto M."/>
            <person name="Yamamoto S."/>
            <person name="Yamane H."/>
            <person name="Yoshiki S."/>
            <person name="Yoshihara R."/>
            <person name="Yukawa K."/>
            <person name="Zhong H."/>
            <person name="Yano M."/>
            <person name="Yuan Q."/>
            <person name="Ouyang S."/>
            <person name="Liu J."/>
            <person name="Jones K.M."/>
            <person name="Gansberger K."/>
            <person name="Moffat K."/>
            <person name="Hill J."/>
            <person name="Bera J."/>
            <person name="Fadrosh D."/>
            <person name="Jin S."/>
            <person name="Johri S."/>
            <person name="Kim M."/>
            <person name="Overton L."/>
            <person name="Reardon M."/>
            <person name="Tsitrin T."/>
            <person name="Vuong H."/>
            <person name="Weaver B."/>
            <person name="Ciecko A."/>
            <person name="Tallon L."/>
            <person name="Jackson J."/>
            <person name="Pai G."/>
            <person name="Aken S.V."/>
            <person name="Utterback T."/>
            <person name="Reidmuller S."/>
            <person name="Feldblyum T."/>
            <person name="Hsiao J."/>
            <person name="Zismann V."/>
            <person name="Iobst S."/>
            <person name="de Vazeille A.R."/>
            <person name="Buell C.R."/>
            <person name="Ying K."/>
            <person name="Li Y."/>
            <person name="Lu T."/>
            <person name="Huang Y."/>
            <person name="Zhao Q."/>
            <person name="Feng Q."/>
            <person name="Zhang L."/>
            <person name="Zhu J."/>
            <person name="Weng Q."/>
            <person name="Mu J."/>
            <person name="Lu Y."/>
            <person name="Fan D."/>
            <person name="Liu Y."/>
            <person name="Guan J."/>
            <person name="Zhang Y."/>
            <person name="Yu S."/>
            <person name="Liu X."/>
            <person name="Zhang Y."/>
            <person name="Hong G."/>
            <person name="Han B."/>
            <person name="Choisne N."/>
            <person name="Demange N."/>
            <person name="Orjeda G."/>
            <person name="Samain S."/>
            <person name="Cattolico L."/>
            <person name="Pelletier E."/>
            <person name="Couloux A."/>
            <person name="Segurens B."/>
            <person name="Wincker P."/>
            <person name="D'Hont A."/>
            <person name="Scarpelli C."/>
            <person name="Weissenbach J."/>
            <person name="Salanoubat M."/>
            <person name="Quetier F."/>
            <person name="Yu Y."/>
            <person name="Kim H.R."/>
            <person name="Rambo T."/>
            <person name="Currie J."/>
            <person name="Collura K."/>
            <person name="Luo M."/>
            <person name="Yang T."/>
            <person name="Ammiraju J.S.S."/>
            <person name="Engler F."/>
            <person name="Soderlund C."/>
            <person name="Wing R.A."/>
            <person name="Palmer L.E."/>
            <person name="de la Bastide M."/>
            <person name="Spiegel L."/>
            <person name="Nascimento L."/>
            <person name="Zutavern T."/>
            <person name="O'Shaughnessy A."/>
            <person name="Dike S."/>
            <person name="Dedhia N."/>
            <person name="Preston R."/>
            <person name="Balija V."/>
            <person name="McCombie W.R."/>
            <person name="Chow T."/>
            <person name="Chen H."/>
            <person name="Chung M."/>
            <person name="Chen C."/>
            <person name="Shaw J."/>
            <person name="Wu H."/>
            <person name="Hsiao K."/>
            <person name="Chao Y."/>
            <person name="Chu M."/>
            <person name="Cheng C."/>
            <person name="Hour A."/>
            <person name="Lee P."/>
            <person name="Lin S."/>
            <person name="Lin Y."/>
            <person name="Liou J."/>
            <person name="Liu S."/>
            <person name="Hsing Y."/>
            <person name="Raghuvanshi S."/>
            <person name="Mohanty A."/>
            <person name="Bharti A.K."/>
            <person name="Gaur A."/>
            <person name="Gupta V."/>
            <person name="Kumar D."/>
            <person name="Ravi V."/>
            <person name="Vij S."/>
            <person name="Kapur A."/>
            <person name="Khurana P."/>
            <person name="Khurana P."/>
            <person name="Khurana J.P."/>
            <person name="Tyagi A.K."/>
            <person name="Gaikwad K."/>
            <person name="Singh A."/>
            <person name="Dalal V."/>
            <person name="Srivastava S."/>
            <person name="Dixit A."/>
            <person name="Pal A.K."/>
            <person name="Ghazi I.A."/>
            <person name="Yadav M."/>
            <person name="Pandit A."/>
            <person name="Bhargava A."/>
            <person name="Sureshbabu K."/>
            <person name="Batra K."/>
            <person name="Sharma T.R."/>
            <person name="Mohapatra T."/>
            <person name="Singh N.K."/>
            <person name="Messing J."/>
            <person name="Nelson A.B."/>
            <person name="Fuks G."/>
            <person name="Kavchok S."/>
            <person name="Keizer G."/>
            <person name="Linton E."/>
            <person name="Llaca V."/>
            <person name="Song R."/>
            <person name="Tanyolac B."/>
            <person name="Young S."/>
            <person name="Ho-Il K."/>
            <person name="Hahn J.H."/>
            <person name="Sangsakoo G."/>
            <person name="Vanavichit A."/>
            <person name="de Mattos Luiz.A.T."/>
            <person name="Zimmer P.D."/>
            <person name="Malone G."/>
            <person name="Dellagostin O."/>
            <person name="de Oliveira A.C."/>
            <person name="Bevan M."/>
            <person name="Bancroft I."/>
            <person name="Minx P."/>
            <person name="Cordum H."/>
            <person name="Wilson R."/>
            <person name="Cheng Z."/>
            <person name="Jin W."/>
            <person name="Jiang J."/>
            <person name="Leong S.A."/>
            <person name="Iwama H."/>
            <person name="Gojobori T."/>
            <person name="Itoh T."/>
            <person name="Niimura Y."/>
            <person name="Fujii Y."/>
            <person name="Habara T."/>
            <person name="Sakai H."/>
            <person name="Sato Y."/>
            <person name="Wilson G."/>
            <person name="Kumar K."/>
            <person name="McCouch S."/>
            <person name="Juretic N."/>
            <person name="Hoen D."/>
            <person name="Wright S."/>
            <person name="Bruskiewich R."/>
            <person name="Bureau T."/>
            <person name="Miyao A."/>
            <person name="Hirochika H."/>
            <person name="Nishikawa T."/>
            <person name="Kadowaki K."/>
            <person name="Sugiura M."/>
            <person name="Burr B."/>
            <person name="Sasaki T."/>
        </authorList>
    </citation>
    <scope>NUCLEOTIDE SEQUENCE [LARGE SCALE GENOMIC DNA]</scope>
    <source>
        <strain evidence="3">cv. Nipponbare</strain>
    </source>
</reference>
<dbReference type="AlphaFoldDB" id="Q5Z6D5"/>
<organism evidence="2 3">
    <name type="scientific">Oryza sativa subsp. japonica</name>
    <name type="common">Rice</name>
    <dbReference type="NCBI Taxonomy" id="39947"/>
    <lineage>
        <taxon>Eukaryota</taxon>
        <taxon>Viridiplantae</taxon>
        <taxon>Streptophyta</taxon>
        <taxon>Embryophyta</taxon>
        <taxon>Tracheophyta</taxon>
        <taxon>Spermatophyta</taxon>
        <taxon>Magnoliopsida</taxon>
        <taxon>Liliopsida</taxon>
        <taxon>Poales</taxon>
        <taxon>Poaceae</taxon>
        <taxon>BOP clade</taxon>
        <taxon>Oryzoideae</taxon>
        <taxon>Oryzeae</taxon>
        <taxon>Oryzinae</taxon>
        <taxon>Oryza</taxon>
        <taxon>Oryza sativa</taxon>
    </lineage>
</organism>
<feature type="region of interest" description="Disordered" evidence="1">
    <location>
        <begin position="1"/>
        <end position="28"/>
    </location>
</feature>
<sequence length="97" mass="11032">MPEREDEAPPPPSLWPGSGEAKEEGRGDERRLMVNAERTQGHFLCEENIANDTYVGIGRYDDNEHESDSGIELIDHSSDDERPKRTTTKVIFLYETP</sequence>
<dbReference type="EMBL" id="AP005449">
    <property type="protein sequence ID" value="BAD61917.1"/>
    <property type="molecule type" value="Genomic_DNA"/>
</dbReference>
<evidence type="ECO:0000256" key="1">
    <source>
        <dbReference type="SAM" id="MobiDB-lite"/>
    </source>
</evidence>
<proteinExistence type="predicted"/>
<protein>
    <submittedName>
        <fullName evidence="2">Uncharacterized protein</fullName>
    </submittedName>
</protein>
<reference evidence="3" key="2">
    <citation type="journal article" date="2008" name="Nucleic Acids Res.">
        <title>The rice annotation project database (RAP-DB): 2008 update.</title>
        <authorList>
            <consortium name="The rice annotation project (RAP)"/>
        </authorList>
    </citation>
    <scope>GENOME REANNOTATION</scope>
    <source>
        <strain evidence="3">cv. Nipponbare</strain>
    </source>
</reference>
<gene>
    <name evidence="2" type="primary">P0427E01.33</name>
</gene>
<evidence type="ECO:0000313" key="3">
    <source>
        <dbReference type="Proteomes" id="UP000000763"/>
    </source>
</evidence>
<evidence type="ECO:0000313" key="2">
    <source>
        <dbReference type="EMBL" id="BAD61917.1"/>
    </source>
</evidence>